<proteinExistence type="predicted"/>
<dbReference type="Proteomes" id="UP000282597">
    <property type="component" value="Chromosome"/>
</dbReference>
<sequence>MPPVQRKRCIGQHAARRRREKKCIPAMSADEYSVLTFVEPAGNMLIKCKRVRAEVGLCEAWDELDRRE</sequence>
<dbReference type="EMBL" id="AP018150">
    <property type="protein sequence ID" value="BBE09125.1"/>
    <property type="molecule type" value="Genomic_DNA"/>
</dbReference>
<name>A0A2Z6EVK3_9BURK</name>
<evidence type="ECO:0000313" key="2">
    <source>
        <dbReference type="Proteomes" id="UP000282597"/>
    </source>
</evidence>
<reference evidence="1 2" key="1">
    <citation type="journal article" date="2018" name="Microbes Environ.">
        <title>Comparative Genomic Insights into Endofungal Lifestyles of Two Bacterial Endosymbionts, Mycoavidus cysteinexigens and Burkholderia rhizoxinica.</title>
        <authorList>
            <person name="Sharmin D."/>
            <person name="Guo Y."/>
            <person name="Nishizawa T."/>
            <person name="Ohshima S."/>
            <person name="Sato Y."/>
            <person name="Takashima Y."/>
            <person name="Narisawa K."/>
            <person name="Ohta H."/>
        </authorList>
    </citation>
    <scope>NUCLEOTIDE SEQUENCE [LARGE SCALE GENOMIC DNA]</scope>
    <source>
        <strain evidence="1 2">B1-EB</strain>
    </source>
</reference>
<gene>
    <name evidence="1" type="ORF">MCB1EB_0964</name>
</gene>
<protein>
    <submittedName>
        <fullName evidence="1">Uncharacterized protein</fullName>
    </submittedName>
</protein>
<accession>A0A2Z6EVK3</accession>
<dbReference type="AlphaFoldDB" id="A0A2Z6EVK3"/>
<organism evidence="1 2">
    <name type="scientific">Mycoavidus cysteinexigens</name>
    <dbReference type="NCBI Taxonomy" id="1553431"/>
    <lineage>
        <taxon>Bacteria</taxon>
        <taxon>Pseudomonadati</taxon>
        <taxon>Pseudomonadota</taxon>
        <taxon>Betaproteobacteria</taxon>
        <taxon>Burkholderiales</taxon>
        <taxon>Burkholderiaceae</taxon>
        <taxon>Mycoavidus</taxon>
    </lineage>
</organism>
<keyword evidence="2" id="KW-1185">Reference proteome</keyword>
<evidence type="ECO:0000313" key="1">
    <source>
        <dbReference type="EMBL" id="BBE09125.1"/>
    </source>
</evidence>
<dbReference type="KEGG" id="mcys:MCB1EB_0964"/>